<dbReference type="OrthoDB" id="5304883at2759"/>
<dbReference type="Gene3D" id="1.10.472.10">
    <property type="entry name" value="Cyclin-like"/>
    <property type="match status" value="1"/>
</dbReference>
<name>A0A6A7C6V9_9PEZI</name>
<evidence type="ECO:0000313" key="3">
    <source>
        <dbReference type="Proteomes" id="UP000799421"/>
    </source>
</evidence>
<dbReference type="PANTHER" id="PTHR15615">
    <property type="match status" value="1"/>
</dbReference>
<dbReference type="Proteomes" id="UP000799421">
    <property type="component" value="Unassembled WGS sequence"/>
</dbReference>
<gene>
    <name evidence="2" type="ORF">K470DRAFT_262301</name>
</gene>
<protein>
    <recommendedName>
        <fullName evidence="4">Cyclin N-terminal domain-containing protein</fullName>
    </recommendedName>
</protein>
<dbReference type="AlphaFoldDB" id="A0A6A7C6V9"/>
<feature type="compositionally biased region" description="Low complexity" evidence="1">
    <location>
        <begin position="322"/>
        <end position="331"/>
    </location>
</feature>
<organism evidence="2 3">
    <name type="scientific">Piedraia hortae CBS 480.64</name>
    <dbReference type="NCBI Taxonomy" id="1314780"/>
    <lineage>
        <taxon>Eukaryota</taxon>
        <taxon>Fungi</taxon>
        <taxon>Dikarya</taxon>
        <taxon>Ascomycota</taxon>
        <taxon>Pezizomycotina</taxon>
        <taxon>Dothideomycetes</taxon>
        <taxon>Dothideomycetidae</taxon>
        <taxon>Capnodiales</taxon>
        <taxon>Piedraiaceae</taxon>
        <taxon>Piedraia</taxon>
    </lineage>
</organism>
<dbReference type="PANTHER" id="PTHR15615:SF108">
    <property type="entry name" value="PROTEIN CNPPD1"/>
    <property type="match status" value="1"/>
</dbReference>
<accession>A0A6A7C6V9</accession>
<evidence type="ECO:0000256" key="1">
    <source>
        <dbReference type="SAM" id="MobiDB-lite"/>
    </source>
</evidence>
<feature type="region of interest" description="Disordered" evidence="1">
    <location>
        <begin position="287"/>
        <end position="331"/>
    </location>
</feature>
<dbReference type="Pfam" id="PF08613">
    <property type="entry name" value="Cyclin"/>
    <property type="match status" value="1"/>
</dbReference>
<sequence length="331" mass="35889">MSNMQNFTQRQGTCCHEHSHIMASDLAVRLMALLFTKSSQFITTLGCTGIASSTISPMAYPSNEFLHWGRRLLCIIPLDFNVVSFCLYWIHRLHQSDQGQLAGFHSKRYLLLTGLTLADKFLNDVPYAPQAWVSGSGTLSPQGIMALEFKFLKLVNYSLYVSPDQWSAWERKLNMFAGYFGPGNPPPQLPWPPWSPMGPSSSSSNAASLDVMLPNDGAYQPSGPYGSNSAAHFNNMPQTYGASQFQNHQAVALNLATQASGQHPAMTQHDGPIPSNVAAGVKRGRAVASPEDCLLRRSKSVKPGSGPAGRNQAVPSGPGPRPTTGGLRLIM</sequence>
<dbReference type="InterPro" id="IPR013922">
    <property type="entry name" value="Cyclin_PHO80-like"/>
</dbReference>
<dbReference type="EMBL" id="MU005962">
    <property type="protein sequence ID" value="KAF2863180.1"/>
    <property type="molecule type" value="Genomic_DNA"/>
</dbReference>
<reference evidence="2" key="1">
    <citation type="journal article" date="2020" name="Stud. Mycol.">
        <title>101 Dothideomycetes genomes: a test case for predicting lifestyles and emergence of pathogens.</title>
        <authorList>
            <person name="Haridas S."/>
            <person name="Albert R."/>
            <person name="Binder M."/>
            <person name="Bloem J."/>
            <person name="Labutti K."/>
            <person name="Salamov A."/>
            <person name="Andreopoulos B."/>
            <person name="Baker S."/>
            <person name="Barry K."/>
            <person name="Bills G."/>
            <person name="Bluhm B."/>
            <person name="Cannon C."/>
            <person name="Castanera R."/>
            <person name="Culley D."/>
            <person name="Daum C."/>
            <person name="Ezra D."/>
            <person name="Gonzalez J."/>
            <person name="Henrissat B."/>
            <person name="Kuo A."/>
            <person name="Liang C."/>
            <person name="Lipzen A."/>
            <person name="Lutzoni F."/>
            <person name="Magnuson J."/>
            <person name="Mondo S."/>
            <person name="Nolan M."/>
            <person name="Ohm R."/>
            <person name="Pangilinan J."/>
            <person name="Park H.-J."/>
            <person name="Ramirez L."/>
            <person name="Alfaro M."/>
            <person name="Sun H."/>
            <person name="Tritt A."/>
            <person name="Yoshinaga Y."/>
            <person name="Zwiers L.-H."/>
            <person name="Turgeon B."/>
            <person name="Goodwin S."/>
            <person name="Spatafora J."/>
            <person name="Crous P."/>
            <person name="Grigoriev I."/>
        </authorList>
    </citation>
    <scope>NUCLEOTIDE SEQUENCE</scope>
    <source>
        <strain evidence="2">CBS 480.64</strain>
    </source>
</reference>
<dbReference type="GO" id="GO:0016538">
    <property type="term" value="F:cyclin-dependent protein serine/threonine kinase regulator activity"/>
    <property type="evidence" value="ECO:0007669"/>
    <property type="project" value="TreeGrafter"/>
</dbReference>
<evidence type="ECO:0000313" key="2">
    <source>
        <dbReference type="EMBL" id="KAF2863180.1"/>
    </source>
</evidence>
<evidence type="ECO:0008006" key="4">
    <source>
        <dbReference type="Google" id="ProtNLM"/>
    </source>
</evidence>
<keyword evidence="3" id="KW-1185">Reference proteome</keyword>
<dbReference type="GO" id="GO:0019901">
    <property type="term" value="F:protein kinase binding"/>
    <property type="evidence" value="ECO:0007669"/>
    <property type="project" value="InterPro"/>
</dbReference>
<dbReference type="GO" id="GO:0000307">
    <property type="term" value="C:cyclin-dependent protein kinase holoenzyme complex"/>
    <property type="evidence" value="ECO:0007669"/>
    <property type="project" value="TreeGrafter"/>
</dbReference>
<proteinExistence type="predicted"/>
<dbReference type="GO" id="GO:0005634">
    <property type="term" value="C:nucleus"/>
    <property type="evidence" value="ECO:0007669"/>
    <property type="project" value="TreeGrafter"/>
</dbReference>